<comment type="caution">
    <text evidence="6">Lacks conserved residue(s) required for the propagation of feature annotation.</text>
</comment>
<dbReference type="PROSITE" id="PS51352">
    <property type="entry name" value="THIOREDOXIN_2"/>
    <property type="match status" value="1"/>
</dbReference>
<dbReference type="InterPro" id="IPR013766">
    <property type="entry name" value="Thioredoxin_domain"/>
</dbReference>
<dbReference type="NCBIfam" id="NF001808">
    <property type="entry name" value="PRK00522.1"/>
    <property type="match status" value="1"/>
</dbReference>
<dbReference type="EC" id="1.11.1.24" evidence="6"/>
<evidence type="ECO:0000256" key="1">
    <source>
        <dbReference type="ARBA" id="ARBA00022559"/>
    </source>
</evidence>
<dbReference type="RefSeq" id="WP_307228924.1">
    <property type="nucleotide sequence ID" value="NZ_JAUSTT010000010.1"/>
</dbReference>
<organism evidence="8 9">
    <name type="scientific">Bacillus chungangensis</name>
    <dbReference type="NCBI Taxonomy" id="587633"/>
    <lineage>
        <taxon>Bacteria</taxon>
        <taxon>Bacillati</taxon>
        <taxon>Bacillota</taxon>
        <taxon>Bacilli</taxon>
        <taxon>Bacillales</taxon>
        <taxon>Bacillaceae</taxon>
        <taxon>Bacillus</taxon>
    </lineage>
</organism>
<dbReference type="PANTHER" id="PTHR43110:SF1">
    <property type="entry name" value="THIOL PEROXIDASE"/>
    <property type="match status" value="1"/>
</dbReference>
<comment type="catalytic activity">
    <reaction evidence="6">
        <text>a hydroperoxide + [thioredoxin]-dithiol = an alcohol + [thioredoxin]-disulfide + H2O</text>
        <dbReference type="Rhea" id="RHEA:62620"/>
        <dbReference type="Rhea" id="RHEA-COMP:10698"/>
        <dbReference type="Rhea" id="RHEA-COMP:10700"/>
        <dbReference type="ChEBI" id="CHEBI:15377"/>
        <dbReference type="ChEBI" id="CHEBI:29950"/>
        <dbReference type="ChEBI" id="CHEBI:30879"/>
        <dbReference type="ChEBI" id="CHEBI:35924"/>
        <dbReference type="ChEBI" id="CHEBI:50058"/>
        <dbReference type="EC" id="1.11.1.24"/>
    </reaction>
</comment>
<dbReference type="CDD" id="cd03014">
    <property type="entry name" value="PRX_Atyp2cys"/>
    <property type="match status" value="1"/>
</dbReference>
<comment type="caution">
    <text evidence="8">The sequence shown here is derived from an EMBL/GenBank/DDBJ whole genome shotgun (WGS) entry which is preliminary data.</text>
</comment>
<evidence type="ECO:0000256" key="3">
    <source>
        <dbReference type="ARBA" id="ARBA00023002"/>
    </source>
</evidence>
<dbReference type="Proteomes" id="UP001223586">
    <property type="component" value="Unassembled WGS sequence"/>
</dbReference>
<dbReference type="HAMAP" id="MF_00269">
    <property type="entry name" value="Tpx"/>
    <property type="match status" value="1"/>
</dbReference>
<feature type="active site" description="Cysteine sulfenic acid (-SOH) intermediate" evidence="6">
    <location>
        <position position="65"/>
    </location>
</feature>
<keyword evidence="2 6" id="KW-0049">Antioxidant</keyword>
<evidence type="ECO:0000259" key="7">
    <source>
        <dbReference type="PROSITE" id="PS51352"/>
    </source>
</evidence>
<keyword evidence="5 6" id="KW-0676">Redox-active center</keyword>
<dbReference type="Pfam" id="PF08534">
    <property type="entry name" value="Redoxin"/>
    <property type="match status" value="1"/>
</dbReference>
<evidence type="ECO:0000256" key="2">
    <source>
        <dbReference type="ARBA" id="ARBA00022862"/>
    </source>
</evidence>
<comment type="subunit">
    <text evidence="6">Homodimer.</text>
</comment>
<protein>
    <recommendedName>
        <fullName evidence="6">Thiol peroxidase</fullName>
        <shortName evidence="6">Tpx</shortName>
        <ecNumber evidence="6">1.11.1.24</ecNumber>
    </recommendedName>
    <alternativeName>
        <fullName evidence="6">Peroxiredoxin tpx</fullName>
        <shortName evidence="6">Prx</shortName>
    </alternativeName>
    <alternativeName>
        <fullName evidence="6">Thioredoxin peroxidase</fullName>
    </alternativeName>
    <alternativeName>
        <fullName evidence="6">Thioredoxin-dependent peroxiredoxin</fullName>
    </alternativeName>
</protein>
<proteinExistence type="inferred from homology"/>
<keyword evidence="1 6" id="KW-0575">Peroxidase</keyword>
<evidence type="ECO:0000256" key="5">
    <source>
        <dbReference type="ARBA" id="ARBA00023284"/>
    </source>
</evidence>
<dbReference type="GO" id="GO:0004601">
    <property type="term" value="F:peroxidase activity"/>
    <property type="evidence" value="ECO:0007669"/>
    <property type="project" value="UniProtKB-KW"/>
</dbReference>
<evidence type="ECO:0000256" key="6">
    <source>
        <dbReference type="HAMAP-Rule" id="MF_00269"/>
    </source>
</evidence>
<sequence length="173" mass="18893">MMKERIGIVKLGGNPVTLIGPEIKVGDKAPNFEVLANDRSKVTLADSKGKIRLISVVPSLDTGVCDAQTRAFNEEAVRLGNNVEILAISADLPFAQSRWCGAAGVHSVLTLSDHLNMSFGKAFGTYIKEHRLECRALFVIDSEDTVVYVEYVPEVTDHPNYEAALEAVKYARS</sequence>
<dbReference type="InterPro" id="IPR036249">
    <property type="entry name" value="Thioredoxin-like_sf"/>
</dbReference>
<dbReference type="InterPro" id="IPR013740">
    <property type="entry name" value="Redoxin"/>
</dbReference>
<dbReference type="InterPro" id="IPR050455">
    <property type="entry name" value="Tpx_Peroxidase_subfamily"/>
</dbReference>
<dbReference type="PANTHER" id="PTHR43110">
    <property type="entry name" value="THIOL PEROXIDASE"/>
    <property type="match status" value="1"/>
</dbReference>
<dbReference type="Gene3D" id="3.40.30.10">
    <property type="entry name" value="Glutaredoxin"/>
    <property type="match status" value="1"/>
</dbReference>
<evidence type="ECO:0000313" key="9">
    <source>
        <dbReference type="Proteomes" id="UP001223586"/>
    </source>
</evidence>
<comment type="function">
    <text evidence="6">Thiol-specific peroxidase that catalyzes the reduction of hydrogen peroxide and organic hydroperoxides to water and alcohols, respectively. Plays a role in cell protection against oxidative stress by detoxifying peroxides.</text>
</comment>
<dbReference type="EMBL" id="JAUSTT010000010">
    <property type="protein sequence ID" value="MDQ0176068.1"/>
    <property type="molecule type" value="Genomic_DNA"/>
</dbReference>
<name>A0ABT9WRZ6_9BACI</name>
<dbReference type="InterPro" id="IPR018219">
    <property type="entry name" value="Tpx_CS"/>
</dbReference>
<reference evidence="8 9" key="1">
    <citation type="submission" date="2023-07" db="EMBL/GenBank/DDBJ databases">
        <title>Genomic Encyclopedia of Type Strains, Phase IV (KMG-IV): sequencing the most valuable type-strain genomes for metagenomic binning, comparative biology and taxonomic classification.</title>
        <authorList>
            <person name="Goeker M."/>
        </authorList>
    </citation>
    <scope>NUCLEOTIDE SEQUENCE [LARGE SCALE GENOMIC DNA]</scope>
    <source>
        <strain evidence="8 9">DSM 23837</strain>
    </source>
</reference>
<gene>
    <name evidence="6" type="primary">tpx</name>
    <name evidence="8" type="ORF">J2S08_001904</name>
</gene>
<evidence type="ECO:0000313" key="8">
    <source>
        <dbReference type="EMBL" id="MDQ0176068.1"/>
    </source>
</evidence>
<keyword evidence="4" id="KW-1015">Disulfide bond</keyword>
<comment type="similarity">
    <text evidence="6">Belongs to the peroxiredoxin family. Tpx subfamily.</text>
</comment>
<dbReference type="SUPFAM" id="SSF52833">
    <property type="entry name" value="Thioredoxin-like"/>
    <property type="match status" value="1"/>
</dbReference>
<feature type="domain" description="Thioredoxin" evidence="7">
    <location>
        <begin position="23"/>
        <end position="173"/>
    </location>
</feature>
<dbReference type="InterPro" id="IPR002065">
    <property type="entry name" value="TPX"/>
</dbReference>
<keyword evidence="3 6" id="KW-0560">Oxidoreductase</keyword>
<accession>A0ABT9WRZ6</accession>
<keyword evidence="9" id="KW-1185">Reference proteome</keyword>
<dbReference type="PROSITE" id="PS01265">
    <property type="entry name" value="TPX"/>
    <property type="match status" value="1"/>
</dbReference>
<evidence type="ECO:0000256" key="4">
    <source>
        <dbReference type="ARBA" id="ARBA00023157"/>
    </source>
</evidence>